<dbReference type="InterPro" id="IPR036795">
    <property type="entry name" value="IMP_cyclohydrolase-like_sf"/>
</dbReference>
<name>A0A0D8IYK2_9FIRM</name>
<dbReference type="GO" id="GO:0006188">
    <property type="term" value="P:IMP biosynthetic process"/>
    <property type="evidence" value="ECO:0007669"/>
    <property type="project" value="InterPro"/>
</dbReference>
<evidence type="ECO:0000313" key="4">
    <source>
        <dbReference type="Proteomes" id="UP000032483"/>
    </source>
</evidence>
<dbReference type="EMBL" id="JXXK01000014">
    <property type="protein sequence ID" value="KJF39737.1"/>
    <property type="molecule type" value="Genomic_DNA"/>
</dbReference>
<dbReference type="InterPro" id="IPR020600">
    <property type="entry name" value="IMP_cyclohydrolase-like"/>
</dbReference>
<feature type="domain" description="Inosine monophosphate cyclohydrolase-like" evidence="1">
    <location>
        <begin position="15"/>
        <end position="222"/>
    </location>
</feature>
<dbReference type="Proteomes" id="UP000053433">
    <property type="component" value="Unassembled WGS sequence"/>
</dbReference>
<dbReference type="RefSeq" id="WP_050005542.1">
    <property type="nucleotide sequence ID" value="NZ_CATXDA010000064.1"/>
</dbReference>
<dbReference type="Gene3D" id="3.60.20.20">
    <property type="entry name" value="Inosine monophosphate cyclohydrolase-like"/>
    <property type="match status" value="1"/>
</dbReference>
<evidence type="ECO:0000313" key="5">
    <source>
        <dbReference type="Proteomes" id="UP000053433"/>
    </source>
</evidence>
<dbReference type="EMBL" id="LMUA01000011">
    <property type="protein sequence ID" value="KUE76280.1"/>
    <property type="molecule type" value="Genomic_DNA"/>
</dbReference>
<accession>A0A0D8IYK2</accession>
<gene>
    <name evidence="3" type="ORF">ASJ35_09460</name>
    <name evidence="2" type="ORF">TQ39_10865</name>
</gene>
<organism evidence="2 4">
    <name type="scientific">Ruthenibacterium lactatiformans</name>
    <dbReference type="NCBI Taxonomy" id="1550024"/>
    <lineage>
        <taxon>Bacteria</taxon>
        <taxon>Bacillati</taxon>
        <taxon>Bacillota</taxon>
        <taxon>Clostridia</taxon>
        <taxon>Eubacteriales</taxon>
        <taxon>Oscillospiraceae</taxon>
        <taxon>Ruthenibacterium</taxon>
    </lineage>
</organism>
<dbReference type="AlphaFoldDB" id="A0A0D8IYK2"/>
<dbReference type="SUPFAM" id="SSF75569">
    <property type="entry name" value="Archaeal IMP cyclohydrolase PurO"/>
    <property type="match status" value="1"/>
</dbReference>
<sequence>MDHLSLAAELAVNTYPGRGIVLGRSEDGKSAVIAYFIMGRSANSRNRVFTAKDGGIITEAADPSKLEDPSLIIYAPVRVLGKTTIVTNGDQTDTIYDHLAAGKGFAKALRTRTFEPDSPNFTPRISGIVKVKDGAMKYKLSILKSDGGNADSVERFFFEYDQPVAGEGRFIHTYRCDGSPIPSFAGEPEHVRLMGDIDTFTRMVWNSLNEDNKVSLFVRYIDLATGKTQDRIVNKYEKV</sequence>
<proteinExistence type="predicted"/>
<dbReference type="Proteomes" id="UP000032483">
    <property type="component" value="Unassembled WGS sequence"/>
</dbReference>
<evidence type="ECO:0000313" key="3">
    <source>
        <dbReference type="EMBL" id="KUE76280.1"/>
    </source>
</evidence>
<dbReference type="GO" id="GO:0003937">
    <property type="term" value="F:IMP cyclohydrolase activity"/>
    <property type="evidence" value="ECO:0007669"/>
    <property type="project" value="InterPro"/>
</dbReference>
<accession>A0A0W7TR11</accession>
<keyword evidence="2" id="KW-0378">Hydrolase</keyword>
<dbReference type="GeneID" id="93727855"/>
<keyword evidence="4" id="KW-1185">Reference proteome</keyword>
<dbReference type="PATRIC" id="fig|1550024.3.peg.2478"/>
<evidence type="ECO:0000259" key="1">
    <source>
        <dbReference type="Pfam" id="PF07826"/>
    </source>
</evidence>
<protein>
    <submittedName>
        <fullName evidence="2">Inosine monophosphate cyclohydrolase</fullName>
    </submittedName>
</protein>
<reference evidence="3 5" key="2">
    <citation type="submission" date="2015-10" db="EMBL/GenBank/DDBJ databases">
        <title>A novel member of the family Ruminococcaceae isolated from human faeces.</title>
        <authorList>
            <person name="Shkoporov A.N."/>
            <person name="Chaplin A.V."/>
            <person name="Motuzova O.V."/>
            <person name="Kafarskaia L.I."/>
            <person name="Efimov B.A."/>
        </authorList>
    </citation>
    <scope>NUCLEOTIDE SEQUENCE [LARGE SCALE GENOMIC DNA]</scope>
    <source>
        <strain evidence="3 5">668</strain>
    </source>
</reference>
<comment type="caution">
    <text evidence="2">The sequence shown here is derived from an EMBL/GenBank/DDBJ whole genome shotgun (WGS) entry which is preliminary data.</text>
</comment>
<reference evidence="2" key="1">
    <citation type="submission" date="2015-02" db="EMBL/GenBank/DDBJ databases">
        <title>A novel member of the family Ruminococcaceae isolated from human feces.</title>
        <authorList>
            <person name="Shkoporov A.N."/>
            <person name="Chaplin A.V."/>
            <person name="Motuzova O.V."/>
            <person name="Kafarskaia L.I."/>
            <person name="Khokhlova E.V."/>
            <person name="Efimov B.A."/>
        </authorList>
    </citation>
    <scope>NUCLEOTIDE SEQUENCE [LARGE SCALE GENOMIC DNA]</scope>
    <source>
        <strain evidence="2">585-1</strain>
    </source>
</reference>
<evidence type="ECO:0000313" key="2">
    <source>
        <dbReference type="EMBL" id="KJF39737.1"/>
    </source>
</evidence>
<dbReference type="Pfam" id="PF07826">
    <property type="entry name" value="IMP_cyclohyd"/>
    <property type="match status" value="1"/>
</dbReference>